<keyword evidence="13 14" id="KW-0998">Cell outer membrane</keyword>
<dbReference type="AlphaFoldDB" id="A0A2K2G738"/>
<evidence type="ECO:0000256" key="1">
    <source>
        <dbReference type="ARBA" id="ARBA00004571"/>
    </source>
</evidence>
<dbReference type="InterPro" id="IPR012910">
    <property type="entry name" value="Plug_dom"/>
</dbReference>
<dbReference type="GO" id="GO:0015891">
    <property type="term" value="P:siderophore transport"/>
    <property type="evidence" value="ECO:0007669"/>
    <property type="project" value="InterPro"/>
</dbReference>
<dbReference type="PANTHER" id="PTHR32552:SF68">
    <property type="entry name" value="FERRICHROME OUTER MEMBRANE TRANSPORTER_PHAGE RECEPTOR"/>
    <property type="match status" value="1"/>
</dbReference>
<feature type="domain" description="TonB-dependent receptor-like beta-barrel" evidence="17">
    <location>
        <begin position="268"/>
        <end position="661"/>
    </location>
</feature>
<protein>
    <recommendedName>
        <fullName evidence="21">TonB-dependent receptor</fullName>
    </recommendedName>
</protein>
<evidence type="ECO:0000256" key="11">
    <source>
        <dbReference type="ARBA" id="ARBA00023136"/>
    </source>
</evidence>
<keyword evidence="11 14" id="KW-0472">Membrane</keyword>
<feature type="signal peptide" evidence="16">
    <location>
        <begin position="1"/>
        <end position="36"/>
    </location>
</feature>
<comment type="subcellular location">
    <subcellularLocation>
        <location evidence="1 14">Cell outer membrane</location>
        <topology evidence="1 14">Multi-pass membrane protein</topology>
    </subcellularLocation>
</comment>
<evidence type="ECO:0000256" key="13">
    <source>
        <dbReference type="ARBA" id="ARBA00023237"/>
    </source>
</evidence>
<evidence type="ECO:0000256" key="8">
    <source>
        <dbReference type="ARBA" id="ARBA00023004"/>
    </source>
</evidence>
<dbReference type="GO" id="GO:0015344">
    <property type="term" value="F:siderophore uptake transmembrane transporter activity"/>
    <property type="evidence" value="ECO:0007669"/>
    <property type="project" value="TreeGrafter"/>
</dbReference>
<dbReference type="SUPFAM" id="SSF56935">
    <property type="entry name" value="Porins"/>
    <property type="match status" value="1"/>
</dbReference>
<dbReference type="InterPro" id="IPR000531">
    <property type="entry name" value="Beta-barrel_TonB"/>
</dbReference>
<name>A0A2K2G738_9SPHN</name>
<dbReference type="GO" id="GO:0009279">
    <property type="term" value="C:cell outer membrane"/>
    <property type="evidence" value="ECO:0007669"/>
    <property type="project" value="UniProtKB-SubCell"/>
</dbReference>
<keyword evidence="8" id="KW-0408">Iron</keyword>
<dbReference type="NCBIfam" id="TIGR01783">
    <property type="entry name" value="TonB-siderophor"/>
    <property type="match status" value="1"/>
</dbReference>
<accession>A0A2K2G738</accession>
<keyword evidence="3 14" id="KW-0813">Transport</keyword>
<dbReference type="Proteomes" id="UP000236327">
    <property type="component" value="Unassembled WGS sequence"/>
</dbReference>
<keyword evidence="7 16" id="KW-0732">Signal</keyword>
<keyword evidence="10 15" id="KW-0798">TonB box</keyword>
<evidence type="ECO:0000256" key="5">
    <source>
        <dbReference type="ARBA" id="ARBA00022496"/>
    </source>
</evidence>
<dbReference type="GO" id="GO:0038023">
    <property type="term" value="F:signaling receptor activity"/>
    <property type="evidence" value="ECO:0007669"/>
    <property type="project" value="InterPro"/>
</dbReference>
<evidence type="ECO:0000313" key="20">
    <source>
        <dbReference type="Proteomes" id="UP000236327"/>
    </source>
</evidence>
<dbReference type="CDD" id="cd01347">
    <property type="entry name" value="ligand_gated_channel"/>
    <property type="match status" value="1"/>
</dbReference>
<organism evidence="19 20">
    <name type="scientific">Novosphingobium guangzhouense</name>
    <dbReference type="NCBI Taxonomy" id="1850347"/>
    <lineage>
        <taxon>Bacteria</taxon>
        <taxon>Pseudomonadati</taxon>
        <taxon>Pseudomonadota</taxon>
        <taxon>Alphaproteobacteria</taxon>
        <taxon>Sphingomonadales</taxon>
        <taxon>Sphingomonadaceae</taxon>
        <taxon>Novosphingobium</taxon>
    </lineage>
</organism>
<dbReference type="InterPro" id="IPR037066">
    <property type="entry name" value="Plug_dom_sf"/>
</dbReference>
<evidence type="ECO:0000256" key="3">
    <source>
        <dbReference type="ARBA" id="ARBA00022448"/>
    </source>
</evidence>
<dbReference type="Pfam" id="PF00593">
    <property type="entry name" value="TonB_dep_Rec_b-barrel"/>
    <property type="match status" value="1"/>
</dbReference>
<comment type="caution">
    <text evidence="19">The sequence shown here is derived from an EMBL/GenBank/DDBJ whole genome shotgun (WGS) entry which is preliminary data.</text>
</comment>
<dbReference type="Gene3D" id="2.40.170.20">
    <property type="entry name" value="TonB-dependent receptor, beta-barrel domain"/>
    <property type="match status" value="1"/>
</dbReference>
<keyword evidence="9" id="KW-0406">Ion transport</keyword>
<keyword evidence="20" id="KW-1185">Reference proteome</keyword>
<dbReference type="InterPro" id="IPR010105">
    <property type="entry name" value="TonB_sidphr_rcpt"/>
</dbReference>
<evidence type="ECO:0000256" key="12">
    <source>
        <dbReference type="ARBA" id="ARBA00023170"/>
    </source>
</evidence>
<evidence type="ECO:0000256" key="15">
    <source>
        <dbReference type="RuleBase" id="RU003357"/>
    </source>
</evidence>
<dbReference type="Pfam" id="PF07715">
    <property type="entry name" value="Plug"/>
    <property type="match status" value="1"/>
</dbReference>
<evidence type="ECO:0000256" key="4">
    <source>
        <dbReference type="ARBA" id="ARBA00022452"/>
    </source>
</evidence>
<reference evidence="19 20" key="1">
    <citation type="submission" date="2016-05" db="EMBL/GenBank/DDBJ databases">
        <title>Complete genome sequence of Novosphingobium guangzhouense SA925(T).</title>
        <authorList>
            <person name="Sha S."/>
        </authorList>
    </citation>
    <scope>NUCLEOTIDE SEQUENCE [LARGE SCALE GENOMIC DNA]</scope>
    <source>
        <strain evidence="19 20">SA925</strain>
    </source>
</reference>
<feature type="chain" id="PRO_5014335364" description="TonB-dependent receptor" evidence="16">
    <location>
        <begin position="37"/>
        <end position="697"/>
    </location>
</feature>
<comment type="similarity">
    <text evidence="2 14 15">Belongs to the TonB-dependent receptor family.</text>
</comment>
<evidence type="ECO:0000256" key="2">
    <source>
        <dbReference type="ARBA" id="ARBA00009810"/>
    </source>
</evidence>
<evidence type="ECO:0000259" key="18">
    <source>
        <dbReference type="Pfam" id="PF07715"/>
    </source>
</evidence>
<evidence type="ECO:0000256" key="6">
    <source>
        <dbReference type="ARBA" id="ARBA00022692"/>
    </source>
</evidence>
<evidence type="ECO:0000256" key="10">
    <source>
        <dbReference type="ARBA" id="ARBA00023077"/>
    </source>
</evidence>
<proteinExistence type="inferred from homology"/>
<dbReference type="EMBL" id="LYMM01000001">
    <property type="protein sequence ID" value="PNU06856.1"/>
    <property type="molecule type" value="Genomic_DNA"/>
</dbReference>
<dbReference type="RefSeq" id="WP_170065797.1">
    <property type="nucleotide sequence ID" value="NZ_LYMM01000001.1"/>
</dbReference>
<sequence>MGFGKTTRNRAAKTRLNGVLLAASCTFALLPAVAYAEEADPAKDEIVVTGRATTGTKVDTDIMEMPQSVSVITAQEVKDRAVMNFQEVFRYSAGVQTETQGVDTRGDFMSARGFATVQYLDGINRMPSFVYGGRMEIFTLERAEVLRGPSSVLYGAGGAGGMFNGVSKRPQDTFGGEIDLIVGTEDTRQINLDITGPITDGISARFVGVARDGELQQPGQKNDRLVLMPSVTFKPGPDTEITVLGLYQKDRLGSQTYLPISKTIGADNDAEKVSADTFLGEPGFNHTDTNYKAASLLVTQHFGDNITFNSNTRYFKTDVDYAEVYGLATYADAARTLVNRAWYVMLQDSKGVSTDNRVSFKLTTGPVEHQFLFGVDYTWFNQSSDQGWGYDLGGFDIYNPTYGQTIPTSTFYSPRNTNTQLGFYFQDQMRLWDRVSVVLGGRHDRATSKADGVKLPDNTAWTFRAGVIGDVTDTFSVYANYAESFLPVFGQSVQGQVYVPRTGRQYEAGVKYQPFRGAMLSASVFDIKEKNGLQADPDDIQNTIQSGEVKSRGVEIEGNLRMPGDVQITAAYTYLDAHNLEADGSNGLRLANLPKHAASVWATKNFALTEAIGARVGGGIRYTGEKPDSFENFTMPSYTLVDAMFELTYDKWSLGINASNIFNTTVYTACNWNPTATEGYCYLGKDRTVLATLRRTF</sequence>
<keyword evidence="4 14" id="KW-1134">Transmembrane beta strand</keyword>
<evidence type="ECO:0000313" key="19">
    <source>
        <dbReference type="EMBL" id="PNU06856.1"/>
    </source>
</evidence>
<evidence type="ECO:0000256" key="9">
    <source>
        <dbReference type="ARBA" id="ARBA00023065"/>
    </source>
</evidence>
<dbReference type="Gene3D" id="2.170.130.10">
    <property type="entry name" value="TonB-dependent receptor, plug domain"/>
    <property type="match status" value="1"/>
</dbReference>
<dbReference type="InterPro" id="IPR036942">
    <property type="entry name" value="Beta-barrel_TonB_sf"/>
</dbReference>
<dbReference type="PANTHER" id="PTHR32552">
    <property type="entry name" value="FERRICHROME IRON RECEPTOR-RELATED"/>
    <property type="match status" value="1"/>
</dbReference>
<keyword evidence="6 14" id="KW-0812">Transmembrane</keyword>
<dbReference type="InterPro" id="IPR039426">
    <property type="entry name" value="TonB-dep_rcpt-like"/>
</dbReference>
<evidence type="ECO:0000256" key="14">
    <source>
        <dbReference type="PROSITE-ProRule" id="PRU01360"/>
    </source>
</evidence>
<evidence type="ECO:0000256" key="7">
    <source>
        <dbReference type="ARBA" id="ARBA00022729"/>
    </source>
</evidence>
<keyword evidence="12" id="KW-0675">Receptor</keyword>
<dbReference type="FunFam" id="2.170.130.10:FF:000001">
    <property type="entry name" value="Catecholate siderophore TonB-dependent receptor"/>
    <property type="match status" value="1"/>
</dbReference>
<feature type="domain" description="TonB-dependent receptor plug" evidence="18">
    <location>
        <begin position="62"/>
        <end position="161"/>
    </location>
</feature>
<dbReference type="PROSITE" id="PS52016">
    <property type="entry name" value="TONB_DEPENDENT_REC_3"/>
    <property type="match status" value="1"/>
</dbReference>
<evidence type="ECO:0008006" key="21">
    <source>
        <dbReference type="Google" id="ProtNLM"/>
    </source>
</evidence>
<gene>
    <name evidence="19" type="ORF">A8V01_01405</name>
</gene>
<evidence type="ECO:0000256" key="16">
    <source>
        <dbReference type="SAM" id="SignalP"/>
    </source>
</evidence>
<evidence type="ECO:0000259" key="17">
    <source>
        <dbReference type="Pfam" id="PF00593"/>
    </source>
</evidence>
<keyword evidence="5" id="KW-0410">Iron transport</keyword>